<gene>
    <name evidence="1" type="ORF">mv_R546</name>
</gene>
<proteinExistence type="predicted"/>
<accession>H2EEC8</accession>
<evidence type="ECO:0000313" key="1">
    <source>
        <dbReference type="EMBL" id="AEX62751.1"/>
    </source>
</evidence>
<sequence length="23" mass="2749">MDLLNIRFNFLSLNSKKLNLNIK</sequence>
<dbReference type="EMBL" id="JN885998">
    <property type="protein sequence ID" value="AEX62751.1"/>
    <property type="molecule type" value="Genomic_DNA"/>
</dbReference>
<reference evidence="1" key="1">
    <citation type="submission" date="2011-10" db="EMBL/GenBank/DDBJ databases">
        <title>Provirophages and transpovirons: unique mobilome of giant viruses.</title>
        <authorList>
            <person name="Desnues C."/>
            <person name="LaScola B."/>
            <person name="Yutin N."/>
            <person name="Fournous G."/>
            <person name="Koonin E."/>
            <person name="Raoult D."/>
        </authorList>
    </citation>
    <scope>NUCLEOTIDE SEQUENCE</scope>
    <source>
        <strain evidence="1">Mv13-mv</strain>
    </source>
</reference>
<protein>
    <submittedName>
        <fullName evidence="1">Uncharacterized protein</fullName>
    </submittedName>
</protein>
<organism evidence="1">
    <name type="scientific">Moumouvirus sp. 'Monve'</name>
    <dbReference type="NCBI Taxonomy" id="1128131"/>
    <lineage>
        <taxon>Viruses</taxon>
        <taxon>Varidnaviria</taxon>
        <taxon>Bamfordvirae</taxon>
        <taxon>Nucleocytoviricota</taxon>
        <taxon>Megaviricetes</taxon>
        <taxon>Imitervirales</taxon>
        <taxon>Mimiviridae</taxon>
        <taxon>Megamimivirinae</taxon>
        <taxon>Moumouvirus</taxon>
    </lineage>
</organism>
<name>H2EEC8_9VIRU</name>